<dbReference type="PANTHER" id="PTHR36444:SF2">
    <property type="entry name" value="TRANSCRIPTIONAL REGULATOR PROTEIN YOBU-RELATED"/>
    <property type="match status" value="1"/>
</dbReference>
<dbReference type="Pfam" id="PF06445">
    <property type="entry name" value="GyrI-like"/>
    <property type="match status" value="1"/>
</dbReference>
<organism evidence="2 3">
    <name type="scientific">Brevibacillus fortis</name>
    <dbReference type="NCBI Taxonomy" id="2126352"/>
    <lineage>
        <taxon>Bacteria</taxon>
        <taxon>Bacillati</taxon>
        <taxon>Bacillota</taxon>
        <taxon>Bacilli</taxon>
        <taxon>Bacillales</taxon>
        <taxon>Paenibacillaceae</taxon>
        <taxon>Brevibacillus</taxon>
    </lineage>
</organism>
<dbReference type="RefSeq" id="WP_106839426.1">
    <property type="nucleotide sequence ID" value="NZ_JBCNIW010000052.1"/>
</dbReference>
<dbReference type="SMART" id="SM00871">
    <property type="entry name" value="AraC_E_bind"/>
    <property type="match status" value="1"/>
</dbReference>
<dbReference type="InterPro" id="IPR011256">
    <property type="entry name" value="Reg_factor_effector_dom_sf"/>
</dbReference>
<evidence type="ECO:0000259" key="1">
    <source>
        <dbReference type="SMART" id="SM00871"/>
    </source>
</evidence>
<comment type="caution">
    <text evidence="2">The sequence shown here is derived from an EMBL/GenBank/DDBJ whole genome shotgun (WGS) entry which is preliminary data.</text>
</comment>
<dbReference type="InterPro" id="IPR010499">
    <property type="entry name" value="AraC_E-bd"/>
</dbReference>
<name>A0A2P7V5S3_9BACL</name>
<keyword evidence="3" id="KW-1185">Reference proteome</keyword>
<dbReference type="AlphaFoldDB" id="A0A2P7V5S3"/>
<dbReference type="Proteomes" id="UP000240419">
    <property type="component" value="Unassembled WGS sequence"/>
</dbReference>
<dbReference type="EMBL" id="PXZM01000023">
    <property type="protein sequence ID" value="PSJ94543.1"/>
    <property type="molecule type" value="Genomic_DNA"/>
</dbReference>
<reference evidence="2 3" key="1">
    <citation type="submission" date="2018-03" db="EMBL/GenBank/DDBJ databases">
        <title>Brevisbacillus phylogenomics.</title>
        <authorList>
            <person name="Dunlap C."/>
        </authorList>
    </citation>
    <scope>NUCLEOTIDE SEQUENCE [LARGE SCALE GENOMIC DNA]</scope>
    <source>
        <strain evidence="2 3">NRRL NRS-1210</strain>
    </source>
</reference>
<accession>A0A2P7V5S3</accession>
<dbReference type="SUPFAM" id="SSF55136">
    <property type="entry name" value="Probable bacterial effector-binding domain"/>
    <property type="match status" value="1"/>
</dbReference>
<dbReference type="InterPro" id="IPR029442">
    <property type="entry name" value="GyrI-like"/>
</dbReference>
<dbReference type="InterPro" id="IPR053182">
    <property type="entry name" value="YobU-like_regulator"/>
</dbReference>
<dbReference type="PANTHER" id="PTHR36444">
    <property type="entry name" value="TRANSCRIPTIONAL REGULATOR PROTEIN YOBU-RELATED"/>
    <property type="match status" value="1"/>
</dbReference>
<gene>
    <name evidence="2" type="ORF">C7R93_14215</name>
</gene>
<evidence type="ECO:0000313" key="2">
    <source>
        <dbReference type="EMBL" id="PSJ94543.1"/>
    </source>
</evidence>
<dbReference type="OrthoDB" id="2449587at2"/>
<proteinExistence type="predicted"/>
<protein>
    <submittedName>
        <fullName evidence="2">AraC family transcriptional regulator</fullName>
    </submittedName>
</protein>
<dbReference type="Gene3D" id="3.20.80.10">
    <property type="entry name" value="Regulatory factor, effector binding domain"/>
    <property type="match status" value="1"/>
</dbReference>
<evidence type="ECO:0000313" key="3">
    <source>
        <dbReference type="Proteomes" id="UP000240419"/>
    </source>
</evidence>
<feature type="domain" description="AraC effector-binding" evidence="1">
    <location>
        <begin position="1"/>
        <end position="159"/>
    </location>
</feature>
<sequence>MEPTILTREETHVIGITFTANVTEDLGKKLSATTTEALRARKSEIHNQVGKGEYLIQLYPDKDDFDAAIDPFTTLIGVEVSSLTDIPEGMVSHTIPAGTFAQVTHKGPETNLGETYGFLYGSWLCESGYEYARFDFEYWDERYKPEQEDNEIDIYVPLFK</sequence>